<dbReference type="InterPro" id="IPR027417">
    <property type="entry name" value="P-loop_NTPase"/>
</dbReference>
<dbReference type="InterPro" id="IPR055180">
    <property type="entry name" value="HsdR_RecA-like_helicase_dom_2"/>
</dbReference>
<dbReference type="InterPro" id="IPR040980">
    <property type="entry name" value="SWI2_SNF2"/>
</dbReference>
<evidence type="ECO:0000256" key="1">
    <source>
        <dbReference type="ARBA" id="ARBA00022747"/>
    </source>
</evidence>
<dbReference type="GO" id="GO:0009035">
    <property type="term" value="F:type I site-specific deoxyribonuclease activity"/>
    <property type="evidence" value="ECO:0007669"/>
    <property type="project" value="UniProtKB-EC"/>
</dbReference>
<keyword evidence="2" id="KW-0067">ATP-binding</keyword>
<dbReference type="EC" id="3.1.21.3" evidence="2"/>
<comment type="catalytic activity">
    <reaction evidence="2">
        <text>Endonucleolytic cleavage of DNA to give random double-stranded fragments with terminal 5'-phosphates, ATP is simultaneously hydrolyzed.</text>
        <dbReference type="EC" id="3.1.21.3"/>
    </reaction>
</comment>
<dbReference type="PANTHER" id="PTHR30195">
    <property type="entry name" value="TYPE I SITE-SPECIFIC DEOXYRIBONUCLEASE PROTEIN SUBUNIT M AND R"/>
    <property type="match status" value="1"/>
</dbReference>
<dbReference type="InterPro" id="IPR051268">
    <property type="entry name" value="Type-I_R_enzyme_R_subunit"/>
</dbReference>
<dbReference type="Proteomes" id="UP000229307">
    <property type="component" value="Unassembled WGS sequence"/>
</dbReference>
<name>A0A2M7S8H4_9BACT</name>
<keyword evidence="2" id="KW-0378">Hydrolase</keyword>
<dbReference type="GO" id="GO:0005524">
    <property type="term" value="F:ATP binding"/>
    <property type="evidence" value="ECO:0007669"/>
    <property type="project" value="UniProtKB-KW"/>
</dbReference>
<comment type="caution">
    <text evidence="4">The sequence shown here is derived from an EMBL/GenBank/DDBJ whole genome shotgun (WGS) entry which is preliminary data.</text>
</comment>
<dbReference type="GO" id="GO:0009307">
    <property type="term" value="P:DNA restriction-modification system"/>
    <property type="evidence" value="ECO:0007669"/>
    <property type="project" value="UniProtKB-KW"/>
</dbReference>
<accession>A0A2M7S8H4</accession>
<dbReference type="CDD" id="cd18800">
    <property type="entry name" value="SF2_C_EcoR124I-like"/>
    <property type="match status" value="1"/>
</dbReference>
<reference evidence="5" key="1">
    <citation type="submission" date="2017-09" db="EMBL/GenBank/DDBJ databases">
        <title>Depth-based differentiation of microbial function through sediment-hosted aquifers and enrichment of novel symbionts in the deep terrestrial subsurface.</title>
        <authorList>
            <person name="Probst A.J."/>
            <person name="Ladd B."/>
            <person name="Jarett J.K."/>
            <person name="Geller-Mcgrath D.E."/>
            <person name="Sieber C.M.K."/>
            <person name="Emerson J.B."/>
            <person name="Anantharaman K."/>
            <person name="Thomas B.C."/>
            <person name="Malmstrom R."/>
            <person name="Stieglmeier M."/>
            <person name="Klingl A."/>
            <person name="Woyke T."/>
            <person name="Ryan C.M."/>
            <person name="Banfield J.F."/>
        </authorList>
    </citation>
    <scope>NUCLEOTIDE SEQUENCE [LARGE SCALE GENOMIC DNA]</scope>
</reference>
<dbReference type="Gene3D" id="3.40.50.300">
    <property type="entry name" value="P-loop containing nucleotide triphosphate hydrolases"/>
    <property type="match status" value="2"/>
</dbReference>
<dbReference type="SMART" id="SM00487">
    <property type="entry name" value="DEXDc"/>
    <property type="match status" value="1"/>
</dbReference>
<feature type="domain" description="Helicase ATP-binding" evidence="3">
    <location>
        <begin position="80"/>
        <end position="257"/>
    </location>
</feature>
<dbReference type="AlphaFoldDB" id="A0A2M7S8H4"/>
<dbReference type="NCBIfam" id="TIGR00348">
    <property type="entry name" value="hsdR"/>
    <property type="match status" value="1"/>
</dbReference>
<evidence type="ECO:0000313" key="5">
    <source>
        <dbReference type="Proteomes" id="UP000229307"/>
    </source>
</evidence>
<proteinExistence type="inferred from homology"/>
<keyword evidence="2" id="KW-0547">Nucleotide-binding</keyword>
<dbReference type="InterPro" id="IPR014001">
    <property type="entry name" value="Helicase_ATP-bd"/>
</dbReference>
<comment type="subunit">
    <text evidence="2">The type I restriction/modification system is composed of three polypeptides R, M and S.</text>
</comment>
<protein>
    <recommendedName>
        <fullName evidence="2">Type I restriction enzyme endonuclease subunit</fullName>
        <shortName evidence="2">R protein</shortName>
        <ecNumber evidence="2">3.1.21.3</ecNumber>
    </recommendedName>
</protein>
<evidence type="ECO:0000313" key="4">
    <source>
        <dbReference type="EMBL" id="PIZ15822.1"/>
    </source>
</evidence>
<dbReference type="EMBL" id="PFMR01000230">
    <property type="protein sequence ID" value="PIZ15822.1"/>
    <property type="molecule type" value="Genomic_DNA"/>
</dbReference>
<comment type="function">
    <text evidence="2">Subunit R is required for both nuclease and ATPase activities, but not for modification.</text>
</comment>
<evidence type="ECO:0000259" key="3">
    <source>
        <dbReference type="PROSITE" id="PS51192"/>
    </source>
</evidence>
<evidence type="ECO:0000256" key="2">
    <source>
        <dbReference type="RuleBase" id="RU364115"/>
    </source>
</evidence>
<dbReference type="PROSITE" id="PS51192">
    <property type="entry name" value="HELICASE_ATP_BIND_1"/>
    <property type="match status" value="1"/>
</dbReference>
<dbReference type="Pfam" id="PF22679">
    <property type="entry name" value="T1R_D3-like"/>
    <property type="match status" value="1"/>
</dbReference>
<gene>
    <name evidence="4" type="ORF">COY52_08755</name>
</gene>
<organism evidence="4 5">
    <name type="scientific">Candidatus Desantisbacteria bacterium CG_4_10_14_0_8_um_filter_48_22</name>
    <dbReference type="NCBI Taxonomy" id="1974543"/>
    <lineage>
        <taxon>Bacteria</taxon>
        <taxon>Candidatus Desantisiibacteriota</taxon>
    </lineage>
</organism>
<dbReference type="PANTHER" id="PTHR30195:SF15">
    <property type="entry name" value="TYPE I RESTRICTION ENZYME HINDI ENDONUCLEASE SUBUNIT"/>
    <property type="match status" value="1"/>
</dbReference>
<keyword evidence="2" id="KW-0238">DNA-binding</keyword>
<sequence length="812" mass="95309">MAKYFSIVPWQEEVKIYEWKEPDKDSIDSTIEFLSKGTLLEVLRFFLFFRIERGEATKVITRYMQYRAANKITERVLKNLSGEIDKNKGLIWHWQGSGKTLTMIFAANKLFRLLGNPTVLFIVDRIELRNQLNDEYCALDIMKPEVIGTIDELREFLKHDSHKGKRGVFITLIHKFKPSELRELEEKMKELPADSDIVVNRKDIIAFIDEGHRTQYGALASQMKNILKKAFFFAFTGTPISKTGRDTYNEFSYPPEEPYLDEYFISVSQKDGFTKKIVYQPRLEEQHLKKELLEEFMRNEFYEELPEEIKDDVEEGVKKRFNAIKLWFENPKRIEVVAKDIAEHFKACVEGRFKAMVVAGSRKACVLYEGELLKYMPKSHLQIVMSDDRKEDELVRAYVESEEKRTGKDFESITKDAVEKYKEKELPKILIVTEMLLTGFDAPVLQTMYLDKPLKEHRLLQAIARTNRPFGDLKEAGVIIDYVGIIGEFKKAFEQYRAIKEDIVSAVFGFESVRGEFTGLISEILEMFREIPKTSERETLLKAVEVITLSQETEKEFVEKCRKLKRLFELLGSDSAKAENIEKYNWIADVYAYYRKVVVQEPDIKPYIDKYYDKALKGVYESIQVEKSSKELPPTVFDDNYFEKIKQSAKDKREEAASILFALNKMVLVDRYKSPIYESLVERVERLMELWKEKTKDYEKIYLEETRVLQTIAQLGDRKNKLGFNDMEYYVLLRLEEKFGEEKELLQNVKDLSETLRNSIYPGWIGQVTIRKEVEREIRRFARSFKGKYNLSMDGIEGLYNKLIEVVRNYGG</sequence>
<comment type="similarity">
    <text evidence="2">Belongs to the HsdR family.</text>
</comment>
<dbReference type="Pfam" id="PF18766">
    <property type="entry name" value="SWI2_SNF2"/>
    <property type="match status" value="1"/>
</dbReference>
<dbReference type="GO" id="GO:0003677">
    <property type="term" value="F:DNA binding"/>
    <property type="evidence" value="ECO:0007669"/>
    <property type="project" value="UniProtKB-KW"/>
</dbReference>
<keyword evidence="1 2" id="KW-0680">Restriction system</keyword>
<dbReference type="InterPro" id="IPR004473">
    <property type="entry name" value="Restrct_endonuc_typeI_HsdR"/>
</dbReference>
<dbReference type="SUPFAM" id="SSF52540">
    <property type="entry name" value="P-loop containing nucleoside triphosphate hydrolases"/>
    <property type="match status" value="1"/>
</dbReference>